<dbReference type="InterPro" id="IPR039697">
    <property type="entry name" value="Alcohol_dehydrogenase_Fe"/>
</dbReference>
<dbReference type="InterPro" id="IPR018211">
    <property type="entry name" value="ADH_Fe_CS"/>
</dbReference>
<dbReference type="GO" id="GO:0004022">
    <property type="term" value="F:alcohol dehydrogenase (NAD+) activity"/>
    <property type="evidence" value="ECO:0007669"/>
    <property type="project" value="UniProtKB-EC"/>
</dbReference>
<proteinExistence type="inferred from homology"/>
<dbReference type="Gene3D" id="1.20.1090.10">
    <property type="entry name" value="Dehydroquinate synthase-like - alpha domain"/>
    <property type="match status" value="1"/>
</dbReference>
<dbReference type="InterPro" id="IPR001670">
    <property type="entry name" value="ADH_Fe/GldA"/>
</dbReference>
<evidence type="ECO:0000259" key="5">
    <source>
        <dbReference type="Pfam" id="PF00465"/>
    </source>
</evidence>
<keyword evidence="3 7" id="KW-0560">Oxidoreductase</keyword>
<evidence type="ECO:0000259" key="6">
    <source>
        <dbReference type="Pfam" id="PF25137"/>
    </source>
</evidence>
<gene>
    <name evidence="7" type="ORF">FTUN_8003</name>
</gene>
<dbReference type="CDD" id="cd08551">
    <property type="entry name" value="Fe-ADH"/>
    <property type="match status" value="1"/>
</dbReference>
<dbReference type="KEGG" id="ftj:FTUN_8003"/>
<dbReference type="PANTHER" id="PTHR11496:SF102">
    <property type="entry name" value="ALCOHOL DEHYDROGENASE 4"/>
    <property type="match status" value="1"/>
</dbReference>
<evidence type="ECO:0000256" key="1">
    <source>
        <dbReference type="ARBA" id="ARBA00001962"/>
    </source>
</evidence>
<dbReference type="EMBL" id="CP053452">
    <property type="protein sequence ID" value="QJX00374.1"/>
    <property type="molecule type" value="Genomic_DNA"/>
</dbReference>
<dbReference type="PANTHER" id="PTHR11496">
    <property type="entry name" value="ALCOHOL DEHYDROGENASE"/>
    <property type="match status" value="1"/>
</dbReference>
<dbReference type="Pfam" id="PF00465">
    <property type="entry name" value="Fe-ADH"/>
    <property type="match status" value="1"/>
</dbReference>
<keyword evidence="8" id="KW-1185">Reference proteome</keyword>
<accession>A0A6M5Z4H6</accession>
<evidence type="ECO:0000313" key="7">
    <source>
        <dbReference type="EMBL" id="QJX00374.1"/>
    </source>
</evidence>
<organism evidence="7 8">
    <name type="scientific">Frigoriglobus tundricola</name>
    <dbReference type="NCBI Taxonomy" id="2774151"/>
    <lineage>
        <taxon>Bacteria</taxon>
        <taxon>Pseudomonadati</taxon>
        <taxon>Planctomycetota</taxon>
        <taxon>Planctomycetia</taxon>
        <taxon>Gemmatales</taxon>
        <taxon>Gemmataceae</taxon>
        <taxon>Frigoriglobus</taxon>
    </lineage>
</organism>
<dbReference type="AlphaFoldDB" id="A0A6M5Z4H6"/>
<feature type="domain" description="Fe-containing alcohol dehydrogenase-like C-terminal" evidence="6">
    <location>
        <begin position="160"/>
        <end position="351"/>
    </location>
</feature>
<evidence type="ECO:0000313" key="8">
    <source>
        <dbReference type="Proteomes" id="UP000503447"/>
    </source>
</evidence>
<dbReference type="PROSITE" id="PS00913">
    <property type="entry name" value="ADH_IRON_1"/>
    <property type="match status" value="1"/>
</dbReference>
<protein>
    <submittedName>
        <fullName evidence="7">Alcohol dehydrogenase</fullName>
        <ecNumber evidence="7">1.1.1.1</ecNumber>
    </submittedName>
</protein>
<keyword evidence="4" id="KW-0520">NAD</keyword>
<evidence type="ECO:0000256" key="4">
    <source>
        <dbReference type="ARBA" id="ARBA00023027"/>
    </source>
</evidence>
<dbReference type="Pfam" id="PF25137">
    <property type="entry name" value="ADH_Fe_C"/>
    <property type="match status" value="1"/>
</dbReference>
<comment type="similarity">
    <text evidence="2">Belongs to the iron-containing alcohol dehydrogenase family.</text>
</comment>
<dbReference type="FunFam" id="3.40.50.1970:FF:000003">
    <property type="entry name" value="Alcohol dehydrogenase, iron-containing"/>
    <property type="match status" value="1"/>
</dbReference>
<dbReference type="Proteomes" id="UP000503447">
    <property type="component" value="Chromosome"/>
</dbReference>
<evidence type="ECO:0000256" key="3">
    <source>
        <dbReference type="ARBA" id="ARBA00023002"/>
    </source>
</evidence>
<sequence>MGGHRVLLVTDPGLEHVGHPQRAVRVMRDAGLEVFLFDGVKENPTEREVDAGVVFARSHHVDCIVAVGGGSSMDCAKGINFILTNGGRMADYKGHGRATQPMLPSVGVPTTAGTGSEAQSFALITDERSHLKMACGDRKAAFRVSILDPELTLSQPRSVTAVTGIDAVAHAVESFVCTKRNPVSAMCALSAFRYLEPNFETVLRAPHDLAARSAMQVGSYLAGMAIENAMLGVCHSCANPLTAHYGITHGVAIGIMLPHVVRFNGPAVGNLYAELVGESGRGHGRGAADALAARLTELTGAAGLPQSLKACNVSDTILPLLAEEANQQWTARFNPRAVTEAEILKIYQAAW</sequence>
<dbReference type="EC" id="1.1.1.1" evidence="7"/>
<dbReference type="GO" id="GO:0046872">
    <property type="term" value="F:metal ion binding"/>
    <property type="evidence" value="ECO:0007669"/>
    <property type="project" value="InterPro"/>
</dbReference>
<name>A0A6M5Z4H6_9BACT</name>
<dbReference type="InterPro" id="IPR056798">
    <property type="entry name" value="ADH_Fe_C"/>
</dbReference>
<feature type="domain" description="Alcohol dehydrogenase iron-type/glycerol dehydrogenase GldA" evidence="5">
    <location>
        <begin position="2"/>
        <end position="149"/>
    </location>
</feature>
<evidence type="ECO:0000256" key="2">
    <source>
        <dbReference type="ARBA" id="ARBA00007358"/>
    </source>
</evidence>
<comment type="cofactor">
    <cofactor evidence="1">
        <name>Fe cation</name>
        <dbReference type="ChEBI" id="CHEBI:24875"/>
    </cofactor>
</comment>
<dbReference type="Gene3D" id="3.40.50.1970">
    <property type="match status" value="1"/>
</dbReference>
<dbReference type="SUPFAM" id="SSF56796">
    <property type="entry name" value="Dehydroquinate synthase-like"/>
    <property type="match status" value="1"/>
</dbReference>
<reference evidence="8" key="1">
    <citation type="submission" date="2020-05" db="EMBL/GenBank/DDBJ databases">
        <title>Frigoriglobus tundricola gen. nov., sp. nov., a psychrotolerant cellulolytic planctomycete of the family Gemmataceae with two divergent copies of 16S rRNA gene.</title>
        <authorList>
            <person name="Kulichevskaya I.S."/>
            <person name="Ivanova A.A."/>
            <person name="Naumoff D.G."/>
            <person name="Beletsky A.V."/>
            <person name="Rijpstra W.I.C."/>
            <person name="Sinninghe Damste J.S."/>
            <person name="Mardanov A.V."/>
            <person name="Ravin N.V."/>
            <person name="Dedysh S.N."/>
        </authorList>
    </citation>
    <scope>NUCLEOTIDE SEQUENCE [LARGE SCALE GENOMIC DNA]</scope>
    <source>
        <strain evidence="8">PL17</strain>
    </source>
</reference>